<protein>
    <submittedName>
        <fullName evidence="2">M48 family metallopeptidase</fullName>
    </submittedName>
</protein>
<dbReference type="PANTHER" id="PTHR30399">
    <property type="entry name" value="UNCHARACTERIZED PROTEIN YGJP"/>
    <property type="match status" value="1"/>
</dbReference>
<sequence length="230" mass="25764">MGTRYLNGNPLVAITLRRTARARRISLRISQVDGRVTLTLPPYVAERDALKFAREKEEWIRHHLGARPPVAAVGPGGSVPVEGVERRIVATSGRRITLGQDEIAVPVAGAARRLERFLRELARDRLVAACDLYSVRLGLSYARITLRDTRSRWGSCSSEGALMFSWRLILAPPDVLAYVAAHEVAHLAEMNHSPRFWAQVERIHGPYGAQRAWLRAEGSALHRYRFDVAD</sequence>
<dbReference type="RefSeq" id="WP_386734943.1">
    <property type="nucleotide sequence ID" value="NZ_JBHRXI010000006.1"/>
</dbReference>
<dbReference type="Gene3D" id="3.30.2010.10">
    <property type="entry name" value="Metalloproteases ('zincins'), catalytic domain"/>
    <property type="match status" value="1"/>
</dbReference>
<comment type="caution">
    <text evidence="2">The sequence shown here is derived from an EMBL/GenBank/DDBJ whole genome shotgun (WGS) entry which is preliminary data.</text>
</comment>
<proteinExistence type="predicted"/>
<dbReference type="InterPro" id="IPR002725">
    <property type="entry name" value="YgjP-like_metallopeptidase"/>
</dbReference>
<keyword evidence="3" id="KW-1185">Reference proteome</keyword>
<reference evidence="3" key="1">
    <citation type="journal article" date="2019" name="Int. J. Syst. Evol. Microbiol.">
        <title>The Global Catalogue of Microorganisms (GCM) 10K type strain sequencing project: providing services to taxonomists for standard genome sequencing and annotation.</title>
        <authorList>
            <consortium name="The Broad Institute Genomics Platform"/>
            <consortium name="The Broad Institute Genome Sequencing Center for Infectious Disease"/>
            <person name="Wu L."/>
            <person name="Ma J."/>
        </authorList>
    </citation>
    <scope>NUCLEOTIDE SEQUENCE [LARGE SCALE GENOMIC DNA]</scope>
    <source>
        <strain evidence="3">KCTC 42911</strain>
    </source>
</reference>
<organism evidence="2 3">
    <name type="scientific">Lutimaribacter marinistellae</name>
    <dbReference type="NCBI Taxonomy" id="1820329"/>
    <lineage>
        <taxon>Bacteria</taxon>
        <taxon>Pseudomonadati</taxon>
        <taxon>Pseudomonadota</taxon>
        <taxon>Alphaproteobacteria</taxon>
        <taxon>Rhodobacterales</taxon>
        <taxon>Roseobacteraceae</taxon>
        <taxon>Lutimaribacter</taxon>
    </lineage>
</organism>
<dbReference type="Proteomes" id="UP001595629">
    <property type="component" value="Unassembled WGS sequence"/>
</dbReference>
<accession>A0ABV7TER8</accession>
<evidence type="ECO:0000313" key="2">
    <source>
        <dbReference type="EMBL" id="MFC3613755.1"/>
    </source>
</evidence>
<evidence type="ECO:0000313" key="3">
    <source>
        <dbReference type="Proteomes" id="UP001595629"/>
    </source>
</evidence>
<name>A0ABV7TER8_9RHOB</name>
<evidence type="ECO:0000259" key="1">
    <source>
        <dbReference type="Pfam" id="PF01863"/>
    </source>
</evidence>
<dbReference type="PANTHER" id="PTHR30399:SF1">
    <property type="entry name" value="UTP PYROPHOSPHATASE"/>
    <property type="match status" value="1"/>
</dbReference>
<dbReference type="EMBL" id="JBHRXI010000006">
    <property type="protein sequence ID" value="MFC3613755.1"/>
    <property type="molecule type" value="Genomic_DNA"/>
</dbReference>
<feature type="domain" description="YgjP-like metallopeptidase" evidence="1">
    <location>
        <begin position="23"/>
        <end position="216"/>
    </location>
</feature>
<dbReference type="Pfam" id="PF01863">
    <property type="entry name" value="YgjP-like"/>
    <property type="match status" value="1"/>
</dbReference>
<dbReference type="InterPro" id="IPR053136">
    <property type="entry name" value="UTP_pyrophosphatase-like"/>
</dbReference>
<dbReference type="CDD" id="cd07344">
    <property type="entry name" value="M48_yhfN_like"/>
    <property type="match status" value="1"/>
</dbReference>
<gene>
    <name evidence="2" type="ORF">ACFORG_08270</name>
</gene>